<protein>
    <submittedName>
        <fullName evidence="2">Uncharacterized protein</fullName>
    </submittedName>
</protein>
<reference evidence="2" key="1">
    <citation type="submission" date="2020-12" db="EMBL/GenBank/DDBJ databases">
        <title>Metabolic potential, ecology and presence of endohyphal bacteria is reflected in genomic diversity of Mucoromycotina.</title>
        <authorList>
            <person name="Muszewska A."/>
            <person name="Okrasinska A."/>
            <person name="Steczkiewicz K."/>
            <person name="Drgas O."/>
            <person name="Orlowska M."/>
            <person name="Perlinska-Lenart U."/>
            <person name="Aleksandrzak-Piekarczyk T."/>
            <person name="Szatraj K."/>
            <person name="Zielenkiewicz U."/>
            <person name="Pilsyk S."/>
            <person name="Malc E."/>
            <person name="Mieczkowski P."/>
            <person name="Kruszewska J.S."/>
            <person name="Biernat P."/>
            <person name="Pawlowska J."/>
        </authorList>
    </citation>
    <scope>NUCLEOTIDE SEQUENCE</scope>
    <source>
        <strain evidence="2">WA0000017839</strain>
    </source>
</reference>
<evidence type="ECO:0000313" key="2">
    <source>
        <dbReference type="EMBL" id="KAG2208251.1"/>
    </source>
</evidence>
<evidence type="ECO:0000256" key="1">
    <source>
        <dbReference type="SAM" id="Phobius"/>
    </source>
</evidence>
<dbReference type="OrthoDB" id="2282690at2759"/>
<keyword evidence="1" id="KW-0472">Membrane</keyword>
<dbReference type="AlphaFoldDB" id="A0A8H7V2Z2"/>
<dbReference type="Proteomes" id="UP000603453">
    <property type="component" value="Unassembled WGS sequence"/>
</dbReference>
<feature type="transmembrane region" description="Helical" evidence="1">
    <location>
        <begin position="112"/>
        <end position="131"/>
    </location>
</feature>
<keyword evidence="1" id="KW-0812">Transmembrane</keyword>
<evidence type="ECO:0000313" key="3">
    <source>
        <dbReference type="Proteomes" id="UP000603453"/>
    </source>
</evidence>
<sequence>IQTFDDMYEAGANIASNQQAAEQTTVPLQYGFQILIGCLMMFCLIVDLIILTTVVENNSSRLVLAPRDLLFSNETFFQNCQQKLTGTHTSLVLISEVCLMQSRLNHIVTLSIIFRDILICGVYVAVSYVYVLRLVETLKRRTSSDTAMHVMANSYHYPITQ</sequence>
<feature type="non-terminal residue" evidence="2">
    <location>
        <position position="1"/>
    </location>
</feature>
<organism evidence="2 3">
    <name type="scientific">Mucor saturninus</name>
    <dbReference type="NCBI Taxonomy" id="64648"/>
    <lineage>
        <taxon>Eukaryota</taxon>
        <taxon>Fungi</taxon>
        <taxon>Fungi incertae sedis</taxon>
        <taxon>Mucoromycota</taxon>
        <taxon>Mucoromycotina</taxon>
        <taxon>Mucoromycetes</taxon>
        <taxon>Mucorales</taxon>
        <taxon>Mucorineae</taxon>
        <taxon>Mucoraceae</taxon>
        <taxon>Mucor</taxon>
    </lineage>
</organism>
<accession>A0A8H7V2Z2</accession>
<keyword evidence="1" id="KW-1133">Transmembrane helix</keyword>
<keyword evidence="3" id="KW-1185">Reference proteome</keyword>
<dbReference type="EMBL" id="JAEPRD010000020">
    <property type="protein sequence ID" value="KAG2208251.1"/>
    <property type="molecule type" value="Genomic_DNA"/>
</dbReference>
<feature type="transmembrane region" description="Helical" evidence="1">
    <location>
        <begin position="34"/>
        <end position="55"/>
    </location>
</feature>
<comment type="caution">
    <text evidence="2">The sequence shown here is derived from an EMBL/GenBank/DDBJ whole genome shotgun (WGS) entry which is preliminary data.</text>
</comment>
<proteinExistence type="predicted"/>
<name>A0A8H7V2Z2_9FUNG</name>
<gene>
    <name evidence="2" type="ORF">INT47_006106</name>
</gene>